<dbReference type="PANTHER" id="PTHR43223">
    <property type="entry name" value="ALKYL/ARYL-SULFATASE"/>
    <property type="match status" value="1"/>
</dbReference>
<reference evidence="3" key="1">
    <citation type="submission" date="2018-05" db="EMBL/GenBank/DDBJ databases">
        <authorList>
            <person name="Lanie J.A."/>
            <person name="Ng W.-L."/>
            <person name="Kazmierczak K.M."/>
            <person name="Andrzejewski T.M."/>
            <person name="Davidsen T.M."/>
            <person name="Wayne K.J."/>
            <person name="Tettelin H."/>
            <person name="Glass J.I."/>
            <person name="Rusch D."/>
            <person name="Podicherti R."/>
            <person name="Tsui H.-C.T."/>
            <person name="Winkler M.E."/>
        </authorList>
    </citation>
    <scope>NUCLEOTIDE SEQUENCE</scope>
</reference>
<dbReference type="InterPro" id="IPR036866">
    <property type="entry name" value="RibonucZ/Hydroxyglut_hydro"/>
</dbReference>
<dbReference type="InterPro" id="IPR038536">
    <property type="entry name" value="Alkyl/aryl-sulf_dimr_sf"/>
</dbReference>
<dbReference type="AlphaFoldDB" id="A0A381RB05"/>
<evidence type="ECO:0000313" key="3">
    <source>
        <dbReference type="EMBL" id="SUZ86573.1"/>
    </source>
</evidence>
<dbReference type="InterPro" id="IPR029228">
    <property type="entry name" value="Alkyl_sulf_dimr"/>
</dbReference>
<evidence type="ECO:0000259" key="1">
    <source>
        <dbReference type="Pfam" id="PF00753"/>
    </source>
</evidence>
<dbReference type="InterPro" id="IPR052195">
    <property type="entry name" value="Bact_Alkyl/Aryl-Sulfatase"/>
</dbReference>
<gene>
    <name evidence="3" type="ORF">METZ01_LOCUS39427</name>
</gene>
<dbReference type="InterPro" id="IPR001279">
    <property type="entry name" value="Metallo-B-lactamas"/>
</dbReference>
<accession>A0A381RB05</accession>
<dbReference type="Pfam" id="PF00753">
    <property type="entry name" value="Lactamase_B"/>
    <property type="match status" value="1"/>
</dbReference>
<dbReference type="GO" id="GO:0046983">
    <property type="term" value="F:protein dimerization activity"/>
    <property type="evidence" value="ECO:0007669"/>
    <property type="project" value="InterPro"/>
</dbReference>
<evidence type="ECO:0000259" key="2">
    <source>
        <dbReference type="Pfam" id="PF14863"/>
    </source>
</evidence>
<organism evidence="3">
    <name type="scientific">marine metagenome</name>
    <dbReference type="NCBI Taxonomy" id="408172"/>
    <lineage>
        <taxon>unclassified sequences</taxon>
        <taxon>metagenomes</taxon>
        <taxon>ecological metagenomes</taxon>
    </lineage>
</organism>
<name>A0A381RB05_9ZZZZ</name>
<evidence type="ECO:0008006" key="4">
    <source>
        <dbReference type="Google" id="ProtNLM"/>
    </source>
</evidence>
<protein>
    <recommendedName>
        <fullName evidence="4">Metallo-beta-lactamase domain-containing protein</fullName>
    </recommendedName>
</protein>
<dbReference type="Gene3D" id="1.25.40.880">
    <property type="entry name" value="Alkyl sulfatase, dimerisation domain"/>
    <property type="match status" value="1"/>
</dbReference>
<feature type="domain" description="Metallo-beta-lactamase" evidence="1">
    <location>
        <begin position="18"/>
        <end position="222"/>
    </location>
</feature>
<proteinExistence type="predicted"/>
<dbReference type="PANTHER" id="PTHR43223:SF2">
    <property type="entry name" value="METALLO-BETA-LACTAMASE DOMAIN-CONTAINING PROTEIN"/>
    <property type="match status" value="1"/>
</dbReference>
<dbReference type="SUPFAM" id="SSF56281">
    <property type="entry name" value="Metallo-hydrolase/oxidoreductase"/>
    <property type="match status" value="1"/>
</dbReference>
<sequence length="411" mass="45035">MSGRMARTTIADGFHILPGMGNCLAAETDAGMVIVDGGPVGVAPKMIDHLRGITDAPVHAICYSHGHNSYNAGMGAWLEHAADRGDPPPRLVAHANLLYRYSRYRETHHLQARMAAVQFPGRNGVPIAALDDAFLHVDPTETFEDHLVLVEGSRPVEAYWAPSETDDSLALWFPADGLLYGGPATPADSIPNVGTPLRTQRYTVRWADTLDRLAALGAQTLVTEFGPVVSGAEMVRERLTMTAEALRWLRAEVVERMNRGMSEAEILADMSYPPELFDHPWMAPTYGCADYIVRDLYREENGWWDRNPTTLHPSPPDQAASEILSALGDPATVVNRAKELAQKGQTQLALHVIDLVALAPGDDPMVEEARAVKAELCRARSGEVEPFVSKSCYRSSARLLDEGHTSWQDLP</sequence>
<feature type="domain" description="Alkyl sulfatase dimerisation" evidence="2">
    <location>
        <begin position="264"/>
        <end position="402"/>
    </location>
</feature>
<dbReference type="EMBL" id="UINC01001688">
    <property type="protein sequence ID" value="SUZ86573.1"/>
    <property type="molecule type" value="Genomic_DNA"/>
</dbReference>
<dbReference type="Pfam" id="PF14863">
    <property type="entry name" value="Alkyl_sulf_dimr"/>
    <property type="match status" value="1"/>
</dbReference>
<dbReference type="Gene3D" id="3.60.15.10">
    <property type="entry name" value="Ribonuclease Z/Hydroxyacylglutathione hydrolase-like"/>
    <property type="match status" value="1"/>
</dbReference>